<evidence type="ECO:0000256" key="1">
    <source>
        <dbReference type="SAM" id="MobiDB-lite"/>
    </source>
</evidence>
<dbReference type="Proteomes" id="UP000521943">
    <property type="component" value="Unassembled WGS sequence"/>
</dbReference>
<name>A0A8H6HVJ5_9AGAR</name>
<evidence type="ECO:0000313" key="2">
    <source>
        <dbReference type="EMBL" id="KAF6752581.1"/>
    </source>
</evidence>
<reference evidence="2 3" key="1">
    <citation type="submission" date="2020-07" db="EMBL/GenBank/DDBJ databases">
        <title>Comparative genomics of pyrophilous fungi reveals a link between fire events and developmental genes.</title>
        <authorList>
            <consortium name="DOE Joint Genome Institute"/>
            <person name="Steindorff A.S."/>
            <person name="Carver A."/>
            <person name="Calhoun S."/>
            <person name="Stillman K."/>
            <person name="Liu H."/>
            <person name="Lipzen A."/>
            <person name="Pangilinan J."/>
            <person name="Labutti K."/>
            <person name="Bruns T.D."/>
            <person name="Grigoriev I.V."/>
        </authorList>
    </citation>
    <scope>NUCLEOTIDE SEQUENCE [LARGE SCALE GENOMIC DNA]</scope>
    <source>
        <strain evidence="2 3">CBS 144469</strain>
    </source>
</reference>
<proteinExistence type="predicted"/>
<comment type="caution">
    <text evidence="2">The sequence shown here is derived from an EMBL/GenBank/DDBJ whole genome shotgun (WGS) entry which is preliminary data.</text>
</comment>
<organism evidence="2 3">
    <name type="scientific">Ephemerocybe angulata</name>
    <dbReference type="NCBI Taxonomy" id="980116"/>
    <lineage>
        <taxon>Eukaryota</taxon>
        <taxon>Fungi</taxon>
        <taxon>Dikarya</taxon>
        <taxon>Basidiomycota</taxon>
        <taxon>Agaricomycotina</taxon>
        <taxon>Agaricomycetes</taxon>
        <taxon>Agaricomycetidae</taxon>
        <taxon>Agaricales</taxon>
        <taxon>Agaricineae</taxon>
        <taxon>Psathyrellaceae</taxon>
        <taxon>Ephemerocybe</taxon>
    </lineage>
</organism>
<feature type="compositionally biased region" description="Basic and acidic residues" evidence="1">
    <location>
        <begin position="322"/>
        <end position="335"/>
    </location>
</feature>
<evidence type="ECO:0000313" key="3">
    <source>
        <dbReference type="Proteomes" id="UP000521943"/>
    </source>
</evidence>
<feature type="region of interest" description="Disordered" evidence="1">
    <location>
        <begin position="245"/>
        <end position="307"/>
    </location>
</feature>
<protein>
    <submittedName>
        <fullName evidence="2">Uncharacterized protein</fullName>
    </submittedName>
</protein>
<sequence length="469" mass="49222">MGPLDSLLPYAALSEEDYSNAFEAFVVGYELAYTEEGSATLAESSGSGLALVEQANATKADDTLGPADSLRLEVGIPAPSVEFPAPHPALSNVVESAVACVVVNSDANESTHDLQTGPTDTEGGALSKITNAPTPPTVAVESSTVKQDKVALKCSAPKSQKENAAPGESAKPPSTRGPAASSAKKAKDSVPVSGGATQTVAQAPAALEHTANDNIGVTAVVGLPSLPAPASKPAPHIASAEIPTFSVTSGEEPETPTAPATESVPTMASMEPEAAVPKGKAKPKEKKKDNGKGKARAPDGPWLDRNAGVSSTTAIWKVNTHNPEHKPELSEEGSSRDAAVGPSVPQAKRKRAGEEDAETEADKSAVNPFECRCVDRVNEKDVCIDAEFWDHLWDDHIIGKRLPHSDRKIRCPYKACGLPLLNQKKSLCKHYASQHSVNGRIVLCTKDDCLAVVEKGVCRKHIKRPRTLN</sequence>
<gene>
    <name evidence="2" type="ORF">DFP72DRAFT_849718</name>
</gene>
<keyword evidence="3" id="KW-1185">Reference proteome</keyword>
<feature type="compositionally biased region" description="Low complexity" evidence="1">
    <location>
        <begin position="255"/>
        <end position="278"/>
    </location>
</feature>
<feature type="region of interest" description="Disordered" evidence="1">
    <location>
        <begin position="109"/>
        <end position="197"/>
    </location>
</feature>
<dbReference type="EMBL" id="JACGCI010000043">
    <property type="protein sequence ID" value="KAF6752581.1"/>
    <property type="molecule type" value="Genomic_DNA"/>
</dbReference>
<feature type="region of interest" description="Disordered" evidence="1">
    <location>
        <begin position="319"/>
        <end position="361"/>
    </location>
</feature>
<dbReference type="AlphaFoldDB" id="A0A8H6HVJ5"/>
<accession>A0A8H6HVJ5</accession>